<dbReference type="PANTHER" id="PTHR31646">
    <property type="entry name" value="ALPHA-1,2-MANNOSYLTRANSFERASE MNN2"/>
    <property type="match status" value="1"/>
</dbReference>
<keyword evidence="4" id="KW-1133">Transmembrane helix</keyword>
<sequence length="183" mass="21229">LNLLWYIQRDDGIRNWQGFLHGDKDLYRFTFRATKTPVYWVPHLVTEGGFMLPDDQPNPRFCGVCMVQHAPLGSLLVAHCNFIKRVNKRRFSATNPPFSIIKRYKPLPAESLLVGPEPETRAMWPPNRGAHAGFWTVDGDWCVDIFGDKRSGMERQTEVESLERVDPTFAEQLYWLLIHEKAE</sequence>
<dbReference type="GO" id="GO:0000139">
    <property type="term" value="C:Golgi membrane"/>
    <property type="evidence" value="ECO:0007669"/>
    <property type="project" value="UniProtKB-SubCell"/>
</dbReference>
<keyword evidence="6" id="KW-0472">Membrane</keyword>
<dbReference type="Proteomes" id="UP000269721">
    <property type="component" value="Unassembled WGS sequence"/>
</dbReference>
<accession>A0A4P9W6Q0</accession>
<reference evidence="7" key="1">
    <citation type="submission" date="2018-06" db="EMBL/GenBank/DDBJ databases">
        <title>Leveraging single-cell genomics to expand the Fungal Tree of Life.</title>
        <authorList>
            <consortium name="DOE Joint Genome Institute"/>
            <person name="Ahrendt S.R."/>
            <person name="Quandt C.A."/>
            <person name="Ciobanu D."/>
            <person name="Clum A."/>
            <person name="Salamov A."/>
            <person name="Andreopoulos B."/>
            <person name="Cheng J.-F."/>
            <person name="Woyke T."/>
            <person name="Pelin A."/>
            <person name="Henrissat B."/>
            <person name="Reynolds N."/>
            <person name="Benny G.L."/>
            <person name="Smith M.E."/>
            <person name="James T.Y."/>
            <person name="Grigoriev I.V."/>
        </authorList>
    </citation>
    <scope>NUCLEOTIDE SEQUENCE</scope>
    <source>
        <strain evidence="7">Perch Fen</strain>
    </source>
</reference>
<keyword evidence="3" id="KW-0735">Signal-anchor</keyword>
<evidence type="ECO:0000256" key="3">
    <source>
        <dbReference type="ARBA" id="ARBA00022968"/>
    </source>
</evidence>
<dbReference type="AlphaFoldDB" id="A0A4P9W6Q0"/>
<evidence type="ECO:0000313" key="8">
    <source>
        <dbReference type="Proteomes" id="UP000269721"/>
    </source>
</evidence>
<dbReference type="GO" id="GO:0000026">
    <property type="term" value="F:alpha-1,2-mannosyltransferase activity"/>
    <property type="evidence" value="ECO:0007669"/>
    <property type="project" value="TreeGrafter"/>
</dbReference>
<keyword evidence="2" id="KW-0812">Transmembrane</keyword>
<comment type="subcellular location">
    <subcellularLocation>
        <location evidence="1">Golgi apparatus membrane</location>
        <topology evidence="1">Single-pass type II membrane protein</topology>
    </subcellularLocation>
</comment>
<evidence type="ECO:0000256" key="2">
    <source>
        <dbReference type="ARBA" id="ARBA00022692"/>
    </source>
</evidence>
<gene>
    <name evidence="7" type="ORF">BDK51DRAFT_51309</name>
</gene>
<dbReference type="OrthoDB" id="430354at2759"/>
<organism evidence="7 8">
    <name type="scientific">Blyttiomyces helicus</name>
    <dbReference type="NCBI Taxonomy" id="388810"/>
    <lineage>
        <taxon>Eukaryota</taxon>
        <taxon>Fungi</taxon>
        <taxon>Fungi incertae sedis</taxon>
        <taxon>Chytridiomycota</taxon>
        <taxon>Chytridiomycota incertae sedis</taxon>
        <taxon>Chytridiomycetes</taxon>
        <taxon>Chytridiomycetes incertae sedis</taxon>
        <taxon>Blyttiomyces</taxon>
    </lineage>
</organism>
<evidence type="ECO:0000313" key="7">
    <source>
        <dbReference type="EMBL" id="RKO86628.1"/>
    </source>
</evidence>
<protein>
    <submittedName>
        <fullName evidence="7">Uncharacterized protein</fullName>
    </submittedName>
</protein>
<evidence type="ECO:0000256" key="4">
    <source>
        <dbReference type="ARBA" id="ARBA00022989"/>
    </source>
</evidence>
<evidence type="ECO:0000256" key="6">
    <source>
        <dbReference type="ARBA" id="ARBA00023136"/>
    </source>
</evidence>
<evidence type="ECO:0000256" key="5">
    <source>
        <dbReference type="ARBA" id="ARBA00023034"/>
    </source>
</evidence>
<keyword evidence="5" id="KW-0333">Golgi apparatus</keyword>
<dbReference type="EMBL" id="KZ998040">
    <property type="protein sequence ID" value="RKO86628.1"/>
    <property type="molecule type" value="Genomic_DNA"/>
</dbReference>
<name>A0A4P9W6Q0_9FUNG</name>
<proteinExistence type="predicted"/>
<keyword evidence="8" id="KW-1185">Reference proteome</keyword>
<feature type="non-terminal residue" evidence="7">
    <location>
        <position position="1"/>
    </location>
</feature>
<dbReference type="GO" id="GO:0046354">
    <property type="term" value="P:mannan biosynthetic process"/>
    <property type="evidence" value="ECO:0007669"/>
    <property type="project" value="TreeGrafter"/>
</dbReference>
<dbReference type="PANTHER" id="PTHR31646:SF1">
    <property type="entry name" value="ALPHA-1,2-MANNOSYLTRANSFERASE MNN2"/>
    <property type="match status" value="1"/>
</dbReference>
<evidence type="ECO:0000256" key="1">
    <source>
        <dbReference type="ARBA" id="ARBA00004323"/>
    </source>
</evidence>